<keyword evidence="1" id="KW-1133">Transmembrane helix</keyword>
<dbReference type="InParanoid" id="A0A2P5HKB4"/>
<dbReference type="InterPro" id="IPR053008">
    <property type="entry name" value="Phomopsin_biosynth_assoc"/>
</dbReference>
<reference evidence="2" key="1">
    <citation type="submission" date="2017-09" db="EMBL/GenBank/DDBJ databases">
        <title>Polyketide synthases of a Diaporthe helianthi virulent isolate.</title>
        <authorList>
            <person name="Baroncelli R."/>
        </authorList>
    </citation>
    <scope>NUCLEOTIDE SEQUENCE [LARGE SCALE GENOMIC DNA]</scope>
    <source>
        <strain evidence="2">7/96</strain>
    </source>
</reference>
<evidence type="ECO:0000313" key="2">
    <source>
        <dbReference type="EMBL" id="POS70693.1"/>
    </source>
</evidence>
<keyword evidence="1" id="KW-0472">Membrane</keyword>
<keyword evidence="3" id="KW-1185">Reference proteome</keyword>
<feature type="transmembrane region" description="Helical" evidence="1">
    <location>
        <begin position="23"/>
        <end position="42"/>
    </location>
</feature>
<dbReference type="Proteomes" id="UP000094444">
    <property type="component" value="Unassembled WGS sequence"/>
</dbReference>
<organism evidence="2 3">
    <name type="scientific">Diaporthe helianthi</name>
    <dbReference type="NCBI Taxonomy" id="158607"/>
    <lineage>
        <taxon>Eukaryota</taxon>
        <taxon>Fungi</taxon>
        <taxon>Dikarya</taxon>
        <taxon>Ascomycota</taxon>
        <taxon>Pezizomycotina</taxon>
        <taxon>Sordariomycetes</taxon>
        <taxon>Sordariomycetidae</taxon>
        <taxon>Diaporthales</taxon>
        <taxon>Diaporthaceae</taxon>
        <taxon>Diaporthe</taxon>
    </lineage>
</organism>
<protein>
    <submittedName>
        <fullName evidence="2">Uncharacterized protein</fullName>
    </submittedName>
</protein>
<accession>A0A2P5HKB4</accession>
<dbReference type="PANTHER" id="PTHR35896:SF3">
    <property type="entry name" value="MAJOR FACILITATOR SUPERFAMILY TRANSPORTER"/>
    <property type="match status" value="1"/>
</dbReference>
<gene>
    <name evidence="2" type="ORF">DHEL01_v210916</name>
</gene>
<sequence length="217" mass="25211">MPLAGRDEYDDGPYKRASFLKKLFFIGLCLLAFTILGLALYLEHERDNQSSLREQGLQVLEECGESPSEAREVGCVFDVIIMGWVPWRCYDADLAAQFLERDDWSFYRAPNMTGPEVPINEILRGEWEEVFVDYKYHVVHCTYTWRKTQRAAMSGLVLDGYIADSHHTSHCEMMLLHEPLAENSAYIKYASCPRVHVDRGRFGWYRIRGGNKIYRQP</sequence>
<proteinExistence type="predicted"/>
<dbReference type="OrthoDB" id="3501153at2759"/>
<dbReference type="PANTHER" id="PTHR35896">
    <property type="entry name" value="IG-LIKE DOMAIN-CONTAINING PROTEIN"/>
    <property type="match status" value="1"/>
</dbReference>
<dbReference type="AlphaFoldDB" id="A0A2P5HKB4"/>
<dbReference type="STRING" id="158607.A0A2P5HKB4"/>
<dbReference type="EMBL" id="MAVT02001527">
    <property type="protein sequence ID" value="POS70693.1"/>
    <property type="molecule type" value="Genomic_DNA"/>
</dbReference>
<evidence type="ECO:0000313" key="3">
    <source>
        <dbReference type="Proteomes" id="UP000094444"/>
    </source>
</evidence>
<keyword evidence="1" id="KW-0812">Transmembrane</keyword>
<comment type="caution">
    <text evidence="2">The sequence shown here is derived from an EMBL/GenBank/DDBJ whole genome shotgun (WGS) entry which is preliminary data.</text>
</comment>
<evidence type="ECO:0000256" key="1">
    <source>
        <dbReference type="SAM" id="Phobius"/>
    </source>
</evidence>
<name>A0A2P5HKB4_DIAHE</name>